<keyword evidence="2 5" id="KW-0808">Transferase</keyword>
<sequence>MSRPPRRPAGPRPPSRSRAEGPALAPHARMPSPAGGERPSPRGPRPDPAAAERPGTRERPEAGTHWLYGLHAVAAALGNPRRRLRRLLVTTEAEQALLARRPKPWPVQAERAERNRFQTFLPEDAVHQGAALLCEPLPPTPLEEALARSRGPVLLLDQVTDPRNVGAILRSAAAFGAAAVVMQDRNAPPETAAMARAAAGALEVVPVVREVNLARTIQMLQRSGYWVMGLAGEAAAELAKAKPKNRPVALVLGAEDSGLRRLQRETCDELVRLPITGAVESLNVSVAAAVALYELVREK</sequence>
<evidence type="ECO:0000256" key="1">
    <source>
        <dbReference type="ARBA" id="ARBA00022603"/>
    </source>
</evidence>
<reference evidence="5 6" key="1">
    <citation type="submission" date="2019-03" db="EMBL/GenBank/DDBJ databases">
        <title>Roseomonas sp. a novel Roseomonas species isolated from Sea whip Gorgonian.</title>
        <authorList>
            <person name="Li F."/>
            <person name="Pan X."/>
            <person name="Huang S."/>
            <person name="Li Z."/>
            <person name="Meng B."/>
        </authorList>
    </citation>
    <scope>NUCLEOTIDE SEQUENCE [LARGE SCALE GENOMIC DNA]</scope>
    <source>
        <strain evidence="5 6">M0104</strain>
    </source>
</reference>
<evidence type="ECO:0000256" key="2">
    <source>
        <dbReference type="ARBA" id="ARBA00022679"/>
    </source>
</evidence>
<dbReference type="InterPro" id="IPR029028">
    <property type="entry name" value="Alpha/beta_knot_MTases"/>
</dbReference>
<dbReference type="SUPFAM" id="SSF75217">
    <property type="entry name" value="alpha/beta knot"/>
    <property type="match status" value="1"/>
</dbReference>
<dbReference type="InterPro" id="IPR013123">
    <property type="entry name" value="SpoU_subst-bd"/>
</dbReference>
<dbReference type="GO" id="GO:0005829">
    <property type="term" value="C:cytosol"/>
    <property type="evidence" value="ECO:0007669"/>
    <property type="project" value="TreeGrafter"/>
</dbReference>
<dbReference type="AlphaFoldDB" id="A0A845BDQ8"/>
<dbReference type="GO" id="GO:0032259">
    <property type="term" value="P:methylation"/>
    <property type="evidence" value="ECO:0007669"/>
    <property type="project" value="UniProtKB-KW"/>
</dbReference>
<dbReference type="Proteomes" id="UP000460715">
    <property type="component" value="Unassembled WGS sequence"/>
</dbReference>
<keyword evidence="1 5" id="KW-0489">Methyltransferase</keyword>
<evidence type="ECO:0000256" key="3">
    <source>
        <dbReference type="SAM" id="MobiDB-lite"/>
    </source>
</evidence>
<organism evidence="5 6">
    <name type="scientific">Teichococcus coralli</name>
    <dbReference type="NCBI Taxonomy" id="2545983"/>
    <lineage>
        <taxon>Bacteria</taxon>
        <taxon>Pseudomonadati</taxon>
        <taxon>Pseudomonadota</taxon>
        <taxon>Alphaproteobacteria</taxon>
        <taxon>Acetobacterales</taxon>
        <taxon>Roseomonadaceae</taxon>
        <taxon>Roseomonas</taxon>
    </lineage>
</organism>
<comment type="caution">
    <text evidence="5">The sequence shown here is derived from an EMBL/GenBank/DDBJ whole genome shotgun (WGS) entry which is preliminary data.</text>
</comment>
<evidence type="ECO:0000313" key="5">
    <source>
        <dbReference type="EMBL" id="MXP64184.1"/>
    </source>
</evidence>
<dbReference type="Gene3D" id="3.40.1280.10">
    <property type="match status" value="1"/>
</dbReference>
<name>A0A845BDQ8_9PROT</name>
<dbReference type="OrthoDB" id="9785673at2"/>
<dbReference type="Gene3D" id="3.30.1330.30">
    <property type="match status" value="1"/>
</dbReference>
<dbReference type="Pfam" id="PF00588">
    <property type="entry name" value="SpoU_methylase"/>
    <property type="match status" value="1"/>
</dbReference>
<dbReference type="RefSeq" id="WP_160937318.1">
    <property type="nucleotide sequence ID" value="NZ_SNVJ01000010.1"/>
</dbReference>
<dbReference type="InterPro" id="IPR001537">
    <property type="entry name" value="SpoU_MeTrfase"/>
</dbReference>
<dbReference type="CDD" id="cd18103">
    <property type="entry name" value="SpoU-like_RlmB"/>
    <property type="match status" value="1"/>
</dbReference>
<dbReference type="GO" id="GO:0006396">
    <property type="term" value="P:RNA processing"/>
    <property type="evidence" value="ECO:0007669"/>
    <property type="project" value="InterPro"/>
</dbReference>
<feature type="domain" description="RNA 2-O ribose methyltransferase substrate binding" evidence="4">
    <location>
        <begin position="66"/>
        <end position="140"/>
    </location>
</feature>
<dbReference type="PANTHER" id="PTHR46429">
    <property type="entry name" value="23S RRNA (GUANOSINE-2'-O-)-METHYLTRANSFERASE RLMB"/>
    <property type="match status" value="1"/>
</dbReference>
<evidence type="ECO:0000259" key="4">
    <source>
        <dbReference type="SMART" id="SM00967"/>
    </source>
</evidence>
<accession>A0A845BDQ8</accession>
<evidence type="ECO:0000313" key="6">
    <source>
        <dbReference type="Proteomes" id="UP000460715"/>
    </source>
</evidence>
<dbReference type="InterPro" id="IPR029026">
    <property type="entry name" value="tRNA_m1G_MTases_N"/>
</dbReference>
<dbReference type="InterPro" id="IPR004441">
    <property type="entry name" value="rRNA_MeTrfase_TrmH"/>
</dbReference>
<dbReference type="SUPFAM" id="SSF55315">
    <property type="entry name" value="L30e-like"/>
    <property type="match status" value="1"/>
</dbReference>
<dbReference type="Pfam" id="PF08032">
    <property type="entry name" value="SpoU_sub_bind"/>
    <property type="match status" value="1"/>
</dbReference>
<dbReference type="GO" id="GO:0008173">
    <property type="term" value="F:RNA methyltransferase activity"/>
    <property type="evidence" value="ECO:0007669"/>
    <property type="project" value="InterPro"/>
</dbReference>
<dbReference type="EMBL" id="SNVJ01000010">
    <property type="protein sequence ID" value="MXP64184.1"/>
    <property type="molecule type" value="Genomic_DNA"/>
</dbReference>
<dbReference type="NCBIfam" id="TIGR00186">
    <property type="entry name" value="rRNA_methyl_3"/>
    <property type="match status" value="1"/>
</dbReference>
<dbReference type="GO" id="GO:0003723">
    <property type="term" value="F:RNA binding"/>
    <property type="evidence" value="ECO:0007669"/>
    <property type="project" value="InterPro"/>
</dbReference>
<feature type="region of interest" description="Disordered" evidence="3">
    <location>
        <begin position="1"/>
        <end position="63"/>
    </location>
</feature>
<gene>
    <name evidence="5" type="primary">rlmB</name>
    <name evidence="5" type="ORF">E0493_12605</name>
</gene>
<keyword evidence="6" id="KW-1185">Reference proteome</keyword>
<dbReference type="PANTHER" id="PTHR46429:SF1">
    <property type="entry name" value="23S RRNA (GUANOSINE-2'-O-)-METHYLTRANSFERASE RLMB"/>
    <property type="match status" value="1"/>
</dbReference>
<protein>
    <submittedName>
        <fullName evidence="5">23S rRNA (Guanosine(2251)-2'-O)-methyltransferase RlmB</fullName>
    </submittedName>
</protein>
<proteinExistence type="predicted"/>
<dbReference type="InterPro" id="IPR029064">
    <property type="entry name" value="Ribosomal_eL30-like_sf"/>
</dbReference>
<dbReference type="SMART" id="SM00967">
    <property type="entry name" value="SpoU_sub_bind"/>
    <property type="match status" value="1"/>
</dbReference>